<evidence type="ECO:0000313" key="1">
    <source>
        <dbReference type="EMBL" id="KAJ8510552.1"/>
    </source>
</evidence>
<reference evidence="1 2" key="1">
    <citation type="submission" date="2022-12" db="EMBL/GenBank/DDBJ databases">
        <title>Chromosome-scale assembly of the Ensete ventricosum genome.</title>
        <authorList>
            <person name="Dussert Y."/>
            <person name="Stocks J."/>
            <person name="Wendawek A."/>
            <person name="Woldeyes F."/>
            <person name="Nichols R.A."/>
            <person name="Borrell J.S."/>
        </authorList>
    </citation>
    <scope>NUCLEOTIDE SEQUENCE [LARGE SCALE GENOMIC DNA]</scope>
    <source>
        <strain evidence="2">cv. Maze</strain>
        <tissue evidence="1">Seeds</tissue>
    </source>
</reference>
<evidence type="ECO:0000313" key="2">
    <source>
        <dbReference type="Proteomes" id="UP001222027"/>
    </source>
</evidence>
<gene>
    <name evidence="1" type="ORF">OPV22_000986</name>
</gene>
<keyword evidence="2" id="KW-1185">Reference proteome</keyword>
<comment type="caution">
    <text evidence="1">The sequence shown here is derived from an EMBL/GenBank/DDBJ whole genome shotgun (WGS) entry which is preliminary data.</text>
</comment>
<protein>
    <submittedName>
        <fullName evidence="1">Uncharacterized protein</fullName>
    </submittedName>
</protein>
<proteinExistence type="predicted"/>
<dbReference type="Proteomes" id="UP001222027">
    <property type="component" value="Unassembled WGS sequence"/>
</dbReference>
<dbReference type="AlphaFoldDB" id="A0AAV8RP92"/>
<sequence length="114" mass="12931">MIGIWNWFPPPLLGRSPLFFRFQALFSFAATIADLDAFKIGIWNWTALPAIPGATRRQIRAPDLQPCFLSPYQSEDIALSNPRTVMFKRPVNTFITNLLKKGESIKGVIHRSTI</sequence>
<dbReference type="EMBL" id="JAQQAF010000001">
    <property type="protein sequence ID" value="KAJ8510552.1"/>
    <property type="molecule type" value="Genomic_DNA"/>
</dbReference>
<name>A0AAV8RP92_ENSVE</name>
<accession>A0AAV8RP92</accession>
<organism evidence="1 2">
    <name type="scientific">Ensete ventricosum</name>
    <name type="common">Abyssinian banana</name>
    <name type="synonym">Musa ensete</name>
    <dbReference type="NCBI Taxonomy" id="4639"/>
    <lineage>
        <taxon>Eukaryota</taxon>
        <taxon>Viridiplantae</taxon>
        <taxon>Streptophyta</taxon>
        <taxon>Embryophyta</taxon>
        <taxon>Tracheophyta</taxon>
        <taxon>Spermatophyta</taxon>
        <taxon>Magnoliopsida</taxon>
        <taxon>Liliopsida</taxon>
        <taxon>Zingiberales</taxon>
        <taxon>Musaceae</taxon>
        <taxon>Ensete</taxon>
    </lineage>
</organism>